<accession>C4LKB9</accession>
<dbReference type="STRING" id="645127.ckrop_1545"/>
<dbReference type="KEGG" id="ckp:ckrop_1545"/>
<evidence type="ECO:0000313" key="3">
    <source>
        <dbReference type="Proteomes" id="UP000001473"/>
    </source>
</evidence>
<dbReference type="EMBL" id="CP001620">
    <property type="protein sequence ID" value="ACR18274.1"/>
    <property type="molecule type" value="Genomic_DNA"/>
</dbReference>
<sequence>MEPMQLNGGRFYLRPLSADDRINDVPALALAAEWADHSSNSSDSSKHSGGSGSAIDESFIELRRNQWLTGTALSWAVCEQTQVEMLAEAILFSDDGVIVDPSEENEASSDDAHRAPKATHATLSIRPAGDPTRVVPNEPDAEKKTVGDAVEEAEGTIKRWAEGYLGLTVTLI</sequence>
<keyword evidence="3" id="KW-1185">Reference proteome</keyword>
<gene>
    <name evidence="2" type="ordered locus">ckrop_1545</name>
</gene>
<proteinExistence type="predicted"/>
<dbReference type="HOGENOM" id="CLU_013985_33_0_11"/>
<protein>
    <submittedName>
        <fullName evidence="2">Uncharacterized protein</fullName>
    </submittedName>
</protein>
<dbReference type="Proteomes" id="UP000001473">
    <property type="component" value="Chromosome"/>
</dbReference>
<name>C4LKB9_CORK4</name>
<evidence type="ECO:0000256" key="1">
    <source>
        <dbReference type="SAM" id="MobiDB-lite"/>
    </source>
</evidence>
<dbReference type="AlphaFoldDB" id="C4LKB9"/>
<evidence type="ECO:0000313" key="2">
    <source>
        <dbReference type="EMBL" id="ACR18274.1"/>
    </source>
</evidence>
<organism evidence="2 3">
    <name type="scientific">Corynebacterium kroppenstedtii (strain DSM 44385 / JCM 11950 / CIP 105744 / CCUG 35717)</name>
    <dbReference type="NCBI Taxonomy" id="645127"/>
    <lineage>
        <taxon>Bacteria</taxon>
        <taxon>Bacillati</taxon>
        <taxon>Actinomycetota</taxon>
        <taxon>Actinomycetes</taxon>
        <taxon>Mycobacteriales</taxon>
        <taxon>Corynebacteriaceae</taxon>
        <taxon>Corynebacterium</taxon>
    </lineage>
</organism>
<dbReference type="RefSeq" id="WP_012732161.1">
    <property type="nucleotide sequence ID" value="NC_012704.1"/>
</dbReference>
<dbReference type="eggNOG" id="COG1670">
    <property type="taxonomic scope" value="Bacteria"/>
</dbReference>
<reference evidence="2 3" key="1">
    <citation type="journal article" date="2008" name="J. Biotechnol.">
        <title>Ultrafast pyrosequencing of Corynebacterium kroppenstedtii DSM44385 revealed insights into the physiology of a lipophilic corynebacterium that lacks mycolic acids.</title>
        <authorList>
            <person name="Tauch A."/>
            <person name="Schneider J."/>
            <person name="Szczepanowski R."/>
            <person name="Tilker A."/>
            <person name="Viehoever P."/>
            <person name="Gartemann K.-H."/>
            <person name="Arnold W."/>
            <person name="Blom J."/>
            <person name="Brinkrolf K."/>
            <person name="Brune I."/>
            <person name="Goetker S."/>
            <person name="Weisshaar B."/>
            <person name="Goesmann A."/>
            <person name="Droege M."/>
            <person name="Puehler A."/>
        </authorList>
    </citation>
    <scope>NUCLEOTIDE SEQUENCE [LARGE SCALE GENOMIC DNA]</scope>
    <source>
        <strain evidence="3">DSM 44385 / JCM 11950 / CIP 105744 / CCUG 35717</strain>
    </source>
</reference>
<feature type="region of interest" description="Disordered" evidence="1">
    <location>
        <begin position="127"/>
        <end position="147"/>
    </location>
</feature>
<dbReference type="OrthoDB" id="2061990at2"/>